<proteinExistence type="predicted"/>
<protein>
    <submittedName>
        <fullName evidence="2">Uncharacterized protein</fullName>
    </submittedName>
</protein>
<name>A0A0L9U4Y2_PHAAN</name>
<accession>A0A0L9U4Y2</accession>
<reference evidence="3" key="1">
    <citation type="journal article" date="2015" name="Proc. Natl. Acad. Sci. U.S.A.">
        <title>Genome sequencing of adzuki bean (Vigna angularis) provides insight into high starch and low fat accumulation and domestication.</title>
        <authorList>
            <person name="Yang K."/>
            <person name="Tian Z."/>
            <person name="Chen C."/>
            <person name="Luo L."/>
            <person name="Zhao B."/>
            <person name="Wang Z."/>
            <person name="Yu L."/>
            <person name="Li Y."/>
            <person name="Sun Y."/>
            <person name="Li W."/>
            <person name="Chen Y."/>
            <person name="Li Y."/>
            <person name="Zhang Y."/>
            <person name="Ai D."/>
            <person name="Zhao J."/>
            <person name="Shang C."/>
            <person name="Ma Y."/>
            <person name="Wu B."/>
            <person name="Wang M."/>
            <person name="Gao L."/>
            <person name="Sun D."/>
            <person name="Zhang P."/>
            <person name="Guo F."/>
            <person name="Wang W."/>
            <person name="Li Y."/>
            <person name="Wang J."/>
            <person name="Varshney R.K."/>
            <person name="Wang J."/>
            <person name="Ling H.Q."/>
            <person name="Wan P."/>
        </authorList>
    </citation>
    <scope>NUCLEOTIDE SEQUENCE</scope>
    <source>
        <strain evidence="3">cv. Jingnong 6</strain>
    </source>
</reference>
<dbReference type="EMBL" id="CM003373">
    <property type="protein sequence ID" value="KOM37737.1"/>
    <property type="molecule type" value="Genomic_DNA"/>
</dbReference>
<dbReference type="Gramene" id="KOM37737">
    <property type="protein sequence ID" value="KOM37737"/>
    <property type="gene ID" value="LR48_Vigan03g111900"/>
</dbReference>
<dbReference type="AlphaFoldDB" id="A0A0L9U4Y2"/>
<organism evidence="2 3">
    <name type="scientific">Phaseolus angularis</name>
    <name type="common">Azuki bean</name>
    <name type="synonym">Vigna angularis</name>
    <dbReference type="NCBI Taxonomy" id="3914"/>
    <lineage>
        <taxon>Eukaryota</taxon>
        <taxon>Viridiplantae</taxon>
        <taxon>Streptophyta</taxon>
        <taxon>Embryophyta</taxon>
        <taxon>Tracheophyta</taxon>
        <taxon>Spermatophyta</taxon>
        <taxon>Magnoliopsida</taxon>
        <taxon>eudicotyledons</taxon>
        <taxon>Gunneridae</taxon>
        <taxon>Pentapetalae</taxon>
        <taxon>rosids</taxon>
        <taxon>fabids</taxon>
        <taxon>Fabales</taxon>
        <taxon>Fabaceae</taxon>
        <taxon>Papilionoideae</taxon>
        <taxon>50 kb inversion clade</taxon>
        <taxon>NPAAA clade</taxon>
        <taxon>indigoferoid/millettioid clade</taxon>
        <taxon>Phaseoleae</taxon>
        <taxon>Vigna</taxon>
    </lineage>
</organism>
<feature type="region of interest" description="Disordered" evidence="1">
    <location>
        <begin position="33"/>
        <end position="58"/>
    </location>
</feature>
<evidence type="ECO:0000313" key="3">
    <source>
        <dbReference type="Proteomes" id="UP000053144"/>
    </source>
</evidence>
<dbReference type="Proteomes" id="UP000053144">
    <property type="component" value="Chromosome 3"/>
</dbReference>
<sequence>MDGVGGDHPGLWLAEAGLSQAAIGGGTRELLTRARRKGKEGEIDTAAGNGPGGDWCRRRRLGLNGMSGTTAGSMEARLCRRRRTKFSGTSNVAESEEAS</sequence>
<evidence type="ECO:0000256" key="1">
    <source>
        <dbReference type="SAM" id="MobiDB-lite"/>
    </source>
</evidence>
<evidence type="ECO:0000313" key="2">
    <source>
        <dbReference type="EMBL" id="KOM37737.1"/>
    </source>
</evidence>
<gene>
    <name evidence="2" type="ORF">LR48_Vigan03g111900</name>
</gene>